<dbReference type="Pfam" id="PF19891">
    <property type="entry name" value="DUF6364"/>
    <property type="match status" value="1"/>
</dbReference>
<dbReference type="EMBL" id="CP054139">
    <property type="protein sequence ID" value="QKJ31980.1"/>
    <property type="molecule type" value="Genomic_DNA"/>
</dbReference>
<accession>A0A7D4UQ49</accession>
<evidence type="ECO:0008006" key="3">
    <source>
        <dbReference type="Google" id="ProtNLM"/>
    </source>
</evidence>
<reference evidence="1 2" key="1">
    <citation type="submission" date="2020-05" db="EMBL/GenBank/DDBJ databases">
        <title>Mucilaginibacter mali sp. nov.</title>
        <authorList>
            <person name="Kim H.S."/>
            <person name="Lee K.C."/>
            <person name="Suh M.K."/>
            <person name="Kim J.-S."/>
            <person name="Han K.-I."/>
            <person name="Eom M.K."/>
            <person name="Shin Y.K."/>
            <person name="Lee J.-S."/>
        </authorList>
    </citation>
    <scope>NUCLEOTIDE SEQUENCE [LARGE SCALE GENOMIC DNA]</scope>
    <source>
        <strain evidence="1 2">G2-14</strain>
    </source>
</reference>
<proteinExistence type="predicted"/>
<dbReference type="AlphaFoldDB" id="A0A7D4UQ49"/>
<sequence>MASTKLTLSVEDAFVDRAKRYAAKHKTSLSKLFSEFVSEKIDSDQITEDDDFLAKLNNIEISDKIKSLTGVIKINISKNTDLKKLASDARHEYLEKKYDL</sequence>
<gene>
    <name evidence="1" type="ORF">HQ865_20165</name>
</gene>
<dbReference type="Proteomes" id="UP000505355">
    <property type="component" value="Chromosome"/>
</dbReference>
<organism evidence="1 2">
    <name type="scientific">Mucilaginibacter mali</name>
    <dbReference type="NCBI Taxonomy" id="2740462"/>
    <lineage>
        <taxon>Bacteria</taxon>
        <taxon>Pseudomonadati</taxon>
        <taxon>Bacteroidota</taxon>
        <taxon>Sphingobacteriia</taxon>
        <taxon>Sphingobacteriales</taxon>
        <taxon>Sphingobacteriaceae</taxon>
        <taxon>Mucilaginibacter</taxon>
    </lineage>
</organism>
<evidence type="ECO:0000313" key="2">
    <source>
        <dbReference type="Proteomes" id="UP000505355"/>
    </source>
</evidence>
<name>A0A7D4UQ49_9SPHI</name>
<protein>
    <recommendedName>
        <fullName evidence="3">Antitoxin</fullName>
    </recommendedName>
</protein>
<keyword evidence="2" id="KW-1185">Reference proteome</keyword>
<dbReference type="RefSeq" id="WP_173416634.1">
    <property type="nucleotide sequence ID" value="NZ_CP054139.1"/>
</dbReference>
<dbReference type="InterPro" id="IPR045944">
    <property type="entry name" value="DUF6364"/>
</dbReference>
<evidence type="ECO:0000313" key="1">
    <source>
        <dbReference type="EMBL" id="QKJ31980.1"/>
    </source>
</evidence>
<dbReference type="KEGG" id="mmab:HQ865_20165"/>